<dbReference type="InterPro" id="IPR009530">
    <property type="entry name" value="DUF1149"/>
</dbReference>
<organism evidence="1 2">
    <name type="scientific">Vagococcus entomophilus</name>
    <dbReference type="NCBI Taxonomy" id="1160095"/>
    <lineage>
        <taxon>Bacteria</taxon>
        <taxon>Bacillati</taxon>
        <taxon>Bacillota</taxon>
        <taxon>Bacilli</taxon>
        <taxon>Lactobacillales</taxon>
        <taxon>Enterococcaceae</taxon>
        <taxon>Vagococcus</taxon>
    </lineage>
</organism>
<dbReference type="AlphaFoldDB" id="A0A430AKN7"/>
<dbReference type="EMBL" id="NGJZ01000001">
    <property type="protein sequence ID" value="RSU08682.1"/>
    <property type="molecule type" value="Genomic_DNA"/>
</dbReference>
<accession>A0A430AKN7</accession>
<gene>
    <name evidence="1" type="ORF">CBF30_05505</name>
</gene>
<protein>
    <submittedName>
        <fullName evidence="1">Uncharacterized protein</fullName>
    </submittedName>
</protein>
<proteinExistence type="predicted"/>
<name>A0A430AKN7_9ENTE</name>
<dbReference type="InterPro" id="IPR035958">
    <property type="entry name" value="SecB-like_sf"/>
</dbReference>
<sequence>MKKEKIVKIIRQPEIVEAYHYELITGDKAVPTEINVGIKPIHLDEEDAEIANNKIESSVLGLRVMFQIVLGEFYVAGSVRQLVTVDKKRIDSPEDCTQEELDELMAPLFSIIKRLTYEVTEITLDQPGIELNFEANQ</sequence>
<reference evidence="1 2" key="1">
    <citation type="submission" date="2017-05" db="EMBL/GenBank/DDBJ databases">
        <title>Vagococcus spp. assemblies.</title>
        <authorList>
            <person name="Gulvik C.A."/>
        </authorList>
    </citation>
    <scope>NUCLEOTIDE SEQUENCE [LARGE SCALE GENOMIC DNA]</scope>
    <source>
        <strain evidence="1 2">DSM 24756</strain>
    </source>
</reference>
<dbReference type="Pfam" id="PF06619">
    <property type="entry name" value="DUF1149"/>
    <property type="match status" value="1"/>
</dbReference>
<dbReference type="SUPFAM" id="SSF54611">
    <property type="entry name" value="SecB-like"/>
    <property type="match status" value="1"/>
</dbReference>
<dbReference type="Gene3D" id="3.10.420.10">
    <property type="entry name" value="SecB-like"/>
    <property type="match status" value="1"/>
</dbReference>
<keyword evidence="2" id="KW-1185">Reference proteome</keyword>
<dbReference type="PIRSF" id="PIRSF031568">
    <property type="entry name" value="UCP031568"/>
    <property type="match status" value="1"/>
</dbReference>
<comment type="caution">
    <text evidence="1">The sequence shown here is derived from an EMBL/GenBank/DDBJ whole genome shotgun (WGS) entry which is preliminary data.</text>
</comment>
<dbReference type="OrthoDB" id="2226139at2"/>
<evidence type="ECO:0000313" key="1">
    <source>
        <dbReference type="EMBL" id="RSU08682.1"/>
    </source>
</evidence>
<evidence type="ECO:0000313" key="2">
    <source>
        <dbReference type="Proteomes" id="UP000288669"/>
    </source>
</evidence>
<dbReference type="Proteomes" id="UP000288669">
    <property type="component" value="Unassembled WGS sequence"/>
</dbReference>